<dbReference type="SUPFAM" id="SSF46934">
    <property type="entry name" value="UBA-like"/>
    <property type="match status" value="1"/>
</dbReference>
<dbReference type="Pfam" id="PF00271">
    <property type="entry name" value="Helicase_C"/>
    <property type="match status" value="1"/>
</dbReference>
<evidence type="ECO:0000256" key="3">
    <source>
        <dbReference type="ARBA" id="ARBA00022771"/>
    </source>
</evidence>
<keyword evidence="2" id="KW-0547">Nucleotide-binding</keyword>
<name>A0A9P1G8K4_9DINO</name>
<dbReference type="SUPFAM" id="SSF57850">
    <property type="entry name" value="RING/U-box"/>
    <property type="match status" value="1"/>
</dbReference>
<feature type="coiled-coil region" evidence="9">
    <location>
        <begin position="922"/>
        <end position="952"/>
    </location>
</feature>
<keyword evidence="6" id="KW-0862">Zinc</keyword>
<dbReference type="InterPro" id="IPR014001">
    <property type="entry name" value="Helicase_ATP-bd"/>
</dbReference>
<dbReference type="InterPro" id="IPR001650">
    <property type="entry name" value="Helicase_C-like"/>
</dbReference>
<dbReference type="PANTHER" id="PTHR45626:SF26">
    <property type="entry name" value="FAMILY HELICASE, PUTATIVE (AFU_ORTHOLOGUE AFUA_2G09120)-RELATED"/>
    <property type="match status" value="1"/>
</dbReference>
<dbReference type="Proteomes" id="UP001152797">
    <property type="component" value="Unassembled WGS sequence"/>
</dbReference>
<dbReference type="EMBL" id="CAMXCT020003535">
    <property type="protein sequence ID" value="CAL1158335.1"/>
    <property type="molecule type" value="Genomic_DNA"/>
</dbReference>
<evidence type="ECO:0000256" key="5">
    <source>
        <dbReference type="ARBA" id="ARBA00022806"/>
    </source>
</evidence>
<feature type="domain" description="Helicase C-terminal" evidence="14">
    <location>
        <begin position="1130"/>
        <end position="1287"/>
    </location>
</feature>
<dbReference type="InterPro" id="IPR000330">
    <property type="entry name" value="SNF2_N"/>
</dbReference>
<feature type="region of interest" description="Disordered" evidence="10">
    <location>
        <begin position="54"/>
        <end position="153"/>
    </location>
</feature>
<reference evidence="15" key="1">
    <citation type="submission" date="2022-10" db="EMBL/GenBank/DDBJ databases">
        <authorList>
            <person name="Chen Y."/>
            <person name="Dougan E. K."/>
            <person name="Chan C."/>
            <person name="Rhodes N."/>
            <person name="Thang M."/>
        </authorList>
    </citation>
    <scope>NUCLEOTIDE SEQUENCE</scope>
</reference>
<dbReference type="EMBL" id="CAMXCT010003535">
    <property type="protein sequence ID" value="CAI4004960.1"/>
    <property type="molecule type" value="Genomic_DNA"/>
</dbReference>
<dbReference type="GO" id="GO:0008270">
    <property type="term" value="F:zinc ion binding"/>
    <property type="evidence" value="ECO:0007669"/>
    <property type="project" value="UniProtKB-KW"/>
</dbReference>
<keyword evidence="7" id="KW-0067">ATP-binding</keyword>
<dbReference type="PROSITE" id="PS51192">
    <property type="entry name" value="HELICASE_ATP_BIND_1"/>
    <property type="match status" value="1"/>
</dbReference>
<feature type="domain" description="RING-type" evidence="12">
    <location>
        <begin position="1043"/>
        <end position="1084"/>
    </location>
</feature>
<dbReference type="InterPro" id="IPR013083">
    <property type="entry name" value="Znf_RING/FYVE/PHD"/>
</dbReference>
<dbReference type="Gene3D" id="3.40.50.300">
    <property type="entry name" value="P-loop containing nucleotide triphosphate hydrolases"/>
    <property type="match status" value="1"/>
</dbReference>
<evidence type="ECO:0000259" key="14">
    <source>
        <dbReference type="PROSITE" id="PS51194"/>
    </source>
</evidence>
<keyword evidence="5" id="KW-0347">Helicase</keyword>
<dbReference type="GO" id="GO:0016787">
    <property type="term" value="F:hydrolase activity"/>
    <property type="evidence" value="ECO:0007669"/>
    <property type="project" value="UniProtKB-KW"/>
</dbReference>
<keyword evidence="1" id="KW-0479">Metal-binding</keyword>
<feature type="compositionally biased region" description="Basic and acidic residues" evidence="10">
    <location>
        <begin position="136"/>
        <end position="153"/>
    </location>
</feature>
<evidence type="ECO:0000259" key="12">
    <source>
        <dbReference type="PROSITE" id="PS50089"/>
    </source>
</evidence>
<dbReference type="SMART" id="SM00165">
    <property type="entry name" value="UBA"/>
    <property type="match status" value="1"/>
</dbReference>
<dbReference type="InterPro" id="IPR009060">
    <property type="entry name" value="UBA-like_sf"/>
</dbReference>
<dbReference type="SMART" id="SM00487">
    <property type="entry name" value="DEXDc"/>
    <property type="match status" value="1"/>
</dbReference>
<evidence type="ECO:0000256" key="1">
    <source>
        <dbReference type="ARBA" id="ARBA00022723"/>
    </source>
</evidence>
<evidence type="ECO:0000256" key="4">
    <source>
        <dbReference type="ARBA" id="ARBA00022801"/>
    </source>
</evidence>
<dbReference type="Gene3D" id="3.40.50.10810">
    <property type="entry name" value="Tandem AAA-ATPase domain"/>
    <property type="match status" value="2"/>
</dbReference>
<dbReference type="PROSITE" id="PS51194">
    <property type="entry name" value="HELICASE_CTER"/>
    <property type="match status" value="1"/>
</dbReference>
<gene>
    <name evidence="15" type="ORF">C1SCF055_LOCUS30719</name>
</gene>
<dbReference type="InterPro" id="IPR017907">
    <property type="entry name" value="Znf_RING_CS"/>
</dbReference>
<evidence type="ECO:0000313" key="16">
    <source>
        <dbReference type="EMBL" id="CAL4792272.1"/>
    </source>
</evidence>
<dbReference type="CDD" id="cd18793">
    <property type="entry name" value="SF2_C_SNF"/>
    <property type="match status" value="1"/>
</dbReference>
<feature type="compositionally biased region" description="Basic and acidic residues" evidence="10">
    <location>
        <begin position="90"/>
        <end position="100"/>
    </location>
</feature>
<evidence type="ECO:0000259" key="13">
    <source>
        <dbReference type="PROSITE" id="PS51192"/>
    </source>
</evidence>
<feature type="compositionally biased region" description="Low complexity" evidence="10">
    <location>
        <begin position="62"/>
        <end position="83"/>
    </location>
</feature>
<evidence type="ECO:0000259" key="11">
    <source>
        <dbReference type="PROSITE" id="PS50030"/>
    </source>
</evidence>
<dbReference type="Gene3D" id="3.30.40.10">
    <property type="entry name" value="Zinc/RING finger domain, C3HC4 (zinc finger)"/>
    <property type="match status" value="1"/>
</dbReference>
<keyword evidence="4" id="KW-0378">Hydrolase</keyword>
<feature type="domain" description="UBA" evidence="11">
    <location>
        <begin position="1"/>
        <end position="45"/>
    </location>
</feature>
<dbReference type="SMART" id="SM00184">
    <property type="entry name" value="RING"/>
    <property type="match status" value="1"/>
</dbReference>
<dbReference type="PROSITE" id="PS00518">
    <property type="entry name" value="ZF_RING_1"/>
    <property type="match status" value="1"/>
</dbReference>
<dbReference type="PROSITE" id="PS50030">
    <property type="entry name" value="UBA"/>
    <property type="match status" value="1"/>
</dbReference>
<dbReference type="Pfam" id="PF00176">
    <property type="entry name" value="SNF2-rel_dom"/>
    <property type="match status" value="1"/>
</dbReference>
<evidence type="ECO:0000256" key="7">
    <source>
        <dbReference type="ARBA" id="ARBA00022840"/>
    </source>
</evidence>
<sequence>MDDDVALANLLSLLEGSGLSEDAARKALRQSHGNVEMAICRLFSGHFDDAQGVIDIDGDDSGSGAAPGGAAPSGAAAPGGASSSKKRARPPKEKRNEKGSKAKSRKSSDQKLPAGGSQETLPASESEALPAASRPLPERSEEQEENDHPIPENVKAEFDRLGKGWEIAHKDAWKKVDLNLGAVAWAKEVLGKDPPCLQLGQSDVPKACQSRGEMHCGAEVNARPKQDKFDKMFKIMGEHHVVVNKKLLSELFASMLSEVRYPPSTMTLSWRARPIQPQEISRPAPKDLTGSVPERPFKLLDNGSDVAADQPPHFRSFPLRPEQQRSLQWMVSREKLAEGEIFSVEWRRFWTTWERNNLEGCNDQFVPDALVEVLPTAQGPFLQESSPVPVNRLQRRRGKVMSRDGNYVMVNFAGPFERIRCIAQDLSFVDTEEMRPGTKVMLKPDLKAPAFGWGGVTHQMVGIFLKKLDSTVVQIRWPIHAGWKGKIDEIRRADQHIGNNTAPFVLDLRIRAAYPVHGGILADKIGYGKTATTIALIDRQLKEPLPPIPQVDRGNFLPAKGTLIVVPSNLFDQWLNEISKFLWDGRPLRQHMQGGWSRENCPLKIFAMSNVSPLGRAKASDVADADVVICSYRLLYSQIYLKRRQEITNNSSRLSHLRGKVNGLMQGTHSMVSGRKSGCSVNDWKELEFPVLEMFYWRRIVFDEFHELESFESAQQNSLQFLRAHFRWGLTGTPPVDNNAGVIFMSSLFRIDLPGYLADGFQGGRATGPDLEDWESDRLLTESAARFLDDYVRQNTAELPHIRLEEHVVQINHTAAERALYLGQAHEAPDYNGDDAFRSEENVSALERLLKLCSHFQVGGADEIQNANEECGRISDQKERRLVRARNQVRRCARVIILLQRLLDKRSKKRKIAWSAEIDKMKAKLKAEGTAAKELVEDVEKEEEAARREAHEDFLSYLDGHRPRSEEMIQSLGWVQPKRGVIEDWKIFMESSMEVASLEKMLISQGGEQAQNLWELHEAGSSMDFFKRTVAALAKGKPEDRICNVCMEEDLPLARLAITPCAHAFCIGCLRESVAKFSKCSLCQRPLQQKDVRPLVSELEEKCEKKEPEPTPHLSSRGVRLDKYGTKLAVLVNKLHELRRQDGEAKVILFVQFDDLKRKVCSALREFGIPCTTLQGGVGTRAGIIRDWQNNPQSETFVLLLSLAQSASGTNLTAASHVVFLHPMLAPNAERAVGYEMQAIGRARRHGQKRSVVHVWRFVTADTLEQKITEVHQGALWRVEQERQAREARNAAAES</sequence>
<evidence type="ECO:0000256" key="2">
    <source>
        <dbReference type="ARBA" id="ARBA00022741"/>
    </source>
</evidence>
<comment type="caution">
    <text evidence="15">The sequence shown here is derived from an EMBL/GenBank/DDBJ whole genome shotgun (WGS) entry which is preliminary data.</text>
</comment>
<dbReference type="Gene3D" id="1.10.8.10">
    <property type="entry name" value="DNA helicase RuvA subunit, C-terminal domain"/>
    <property type="match status" value="1"/>
</dbReference>
<dbReference type="InterPro" id="IPR050628">
    <property type="entry name" value="SNF2_RAD54_helicase_TF"/>
</dbReference>
<dbReference type="InterPro" id="IPR038718">
    <property type="entry name" value="SNF2-like_sf"/>
</dbReference>
<evidence type="ECO:0000256" key="8">
    <source>
        <dbReference type="PROSITE-ProRule" id="PRU00175"/>
    </source>
</evidence>
<dbReference type="PANTHER" id="PTHR45626">
    <property type="entry name" value="TRANSCRIPTION TERMINATION FACTOR 2-RELATED"/>
    <property type="match status" value="1"/>
</dbReference>
<evidence type="ECO:0000256" key="10">
    <source>
        <dbReference type="SAM" id="MobiDB-lite"/>
    </source>
</evidence>
<proteinExistence type="predicted"/>
<dbReference type="PROSITE" id="PS50089">
    <property type="entry name" value="ZF_RING_2"/>
    <property type="match status" value="1"/>
</dbReference>
<dbReference type="GO" id="GO:0006281">
    <property type="term" value="P:DNA repair"/>
    <property type="evidence" value="ECO:0007669"/>
    <property type="project" value="TreeGrafter"/>
</dbReference>
<dbReference type="GO" id="GO:0005634">
    <property type="term" value="C:nucleus"/>
    <property type="evidence" value="ECO:0007669"/>
    <property type="project" value="TreeGrafter"/>
</dbReference>
<evidence type="ECO:0000313" key="17">
    <source>
        <dbReference type="Proteomes" id="UP001152797"/>
    </source>
</evidence>
<dbReference type="SUPFAM" id="SSF52540">
    <property type="entry name" value="P-loop containing nucleoside triphosphate hydrolases"/>
    <property type="match status" value="2"/>
</dbReference>
<keyword evidence="9" id="KW-0175">Coiled coil</keyword>
<dbReference type="InterPro" id="IPR015940">
    <property type="entry name" value="UBA"/>
</dbReference>
<dbReference type="GO" id="GO:0008094">
    <property type="term" value="F:ATP-dependent activity, acting on DNA"/>
    <property type="evidence" value="ECO:0007669"/>
    <property type="project" value="TreeGrafter"/>
</dbReference>
<dbReference type="GO" id="GO:0005524">
    <property type="term" value="F:ATP binding"/>
    <property type="evidence" value="ECO:0007669"/>
    <property type="project" value="UniProtKB-KW"/>
</dbReference>
<feature type="domain" description="Helicase ATP-binding" evidence="13">
    <location>
        <begin position="510"/>
        <end position="752"/>
    </location>
</feature>
<evidence type="ECO:0000313" key="15">
    <source>
        <dbReference type="EMBL" id="CAI4004960.1"/>
    </source>
</evidence>
<feature type="compositionally biased region" description="Low complexity" evidence="10">
    <location>
        <begin position="121"/>
        <end position="133"/>
    </location>
</feature>
<dbReference type="EMBL" id="CAMXCT030003535">
    <property type="protein sequence ID" value="CAL4792272.1"/>
    <property type="molecule type" value="Genomic_DNA"/>
</dbReference>
<evidence type="ECO:0000256" key="6">
    <source>
        <dbReference type="ARBA" id="ARBA00022833"/>
    </source>
</evidence>
<dbReference type="OrthoDB" id="413031at2759"/>
<reference evidence="16 17" key="2">
    <citation type="submission" date="2024-05" db="EMBL/GenBank/DDBJ databases">
        <authorList>
            <person name="Chen Y."/>
            <person name="Shah S."/>
            <person name="Dougan E. K."/>
            <person name="Thang M."/>
            <person name="Chan C."/>
        </authorList>
    </citation>
    <scope>NUCLEOTIDE SEQUENCE [LARGE SCALE GENOMIC DNA]</scope>
</reference>
<dbReference type="InterPro" id="IPR027417">
    <property type="entry name" value="P-loop_NTPase"/>
</dbReference>
<dbReference type="InterPro" id="IPR049730">
    <property type="entry name" value="SNF2/RAD54-like_C"/>
</dbReference>
<dbReference type="InterPro" id="IPR001841">
    <property type="entry name" value="Znf_RING"/>
</dbReference>
<protein>
    <submittedName>
        <fullName evidence="16">DNA repair protein rad5</fullName>
    </submittedName>
</protein>
<dbReference type="SMART" id="SM00490">
    <property type="entry name" value="HELICc"/>
    <property type="match status" value="1"/>
</dbReference>
<keyword evidence="17" id="KW-1185">Reference proteome</keyword>
<organism evidence="15">
    <name type="scientific">Cladocopium goreaui</name>
    <dbReference type="NCBI Taxonomy" id="2562237"/>
    <lineage>
        <taxon>Eukaryota</taxon>
        <taxon>Sar</taxon>
        <taxon>Alveolata</taxon>
        <taxon>Dinophyceae</taxon>
        <taxon>Suessiales</taxon>
        <taxon>Symbiodiniaceae</taxon>
        <taxon>Cladocopium</taxon>
    </lineage>
</organism>
<evidence type="ECO:0000256" key="9">
    <source>
        <dbReference type="SAM" id="Coils"/>
    </source>
</evidence>
<accession>A0A9P1G8K4</accession>
<keyword evidence="3 8" id="KW-0863">Zinc-finger</keyword>
<dbReference type="GO" id="GO:0004386">
    <property type="term" value="F:helicase activity"/>
    <property type="evidence" value="ECO:0007669"/>
    <property type="project" value="UniProtKB-KW"/>
</dbReference>